<keyword evidence="10" id="KW-1185">Reference proteome</keyword>
<evidence type="ECO:0000313" key="11">
    <source>
        <dbReference type="RefSeq" id="XP_028154828.1"/>
    </source>
</evidence>
<comment type="subcellular location">
    <subcellularLocation>
        <location evidence="1">Cytoplasm</location>
    </subcellularLocation>
</comment>
<evidence type="ECO:0000313" key="9">
    <source>
        <dbReference type="EnsemblMetazoa" id="XP_050509472.1"/>
    </source>
</evidence>
<evidence type="ECO:0000256" key="4">
    <source>
        <dbReference type="ARBA" id="ARBA00023187"/>
    </source>
</evidence>
<dbReference type="GO" id="GO:0000387">
    <property type="term" value="P:spliceosomal snRNP assembly"/>
    <property type="evidence" value="ECO:0007669"/>
    <property type="project" value="UniProtKB-UniRule"/>
</dbReference>
<feature type="compositionally biased region" description="Acidic residues" evidence="8">
    <location>
        <begin position="8"/>
        <end position="23"/>
    </location>
</feature>
<keyword evidence="3 7" id="KW-0507">mRNA processing</keyword>
<dbReference type="EnsemblMetazoa" id="XM_050653515.1">
    <property type="protein sequence ID" value="XP_050509472.1"/>
    <property type="gene ID" value="LOC126886564"/>
</dbReference>
<dbReference type="InParanoid" id="A0A6P7HAX6"/>
<sequence>MENLLYDNDSDYTDYSEDSDGESEGLLRKALDVSLPDDFVPILHPGNGTEFLQNVMFQRKNMKRVVGLDEETISRLRDECEHLKVVTIPNPPTDETGSLQLPTLDWQLKKLEEFKQFIQFVEQHHKPEGKERWLRSKNEQQFISDIKSHSPKYSVLFNYAHESKLSMLEILTTYLSKQKLLEDFVGPWLLYIFSTLGYPPSPGCCHTIREFLRVCRRMRSKYSNTMPESSLKALNFYICISSRYYGQLDLADGHL</sequence>
<gene>
    <name evidence="11" type="primary">LOC114348461</name>
</gene>
<proteinExistence type="inferred from homology"/>
<comment type="similarity">
    <text evidence="5 7">Belongs to the gemin-2 family.</text>
</comment>
<dbReference type="PANTHER" id="PTHR12794:SF0">
    <property type="entry name" value="GEM-ASSOCIATED PROTEIN 2"/>
    <property type="match status" value="1"/>
</dbReference>
<evidence type="ECO:0000313" key="10">
    <source>
        <dbReference type="Proteomes" id="UP001652700"/>
    </source>
</evidence>
<keyword evidence="4 7" id="KW-0508">mRNA splicing</keyword>
<protein>
    <recommendedName>
        <fullName evidence="6 7">Gem-associated protein 2</fullName>
    </recommendedName>
</protein>
<dbReference type="Gene3D" id="1.20.58.1070">
    <property type="match status" value="1"/>
</dbReference>
<dbReference type="AlphaFoldDB" id="A0A6P7HAX6"/>
<evidence type="ECO:0000256" key="3">
    <source>
        <dbReference type="ARBA" id="ARBA00022664"/>
    </source>
</evidence>
<keyword evidence="2 7" id="KW-0963">Cytoplasm</keyword>
<dbReference type="RefSeq" id="XP_028154828.1">
    <property type="nucleotide sequence ID" value="XM_028299027.1"/>
</dbReference>
<evidence type="ECO:0000256" key="5">
    <source>
        <dbReference type="ARBA" id="ARBA00025758"/>
    </source>
</evidence>
<evidence type="ECO:0000256" key="8">
    <source>
        <dbReference type="SAM" id="MobiDB-lite"/>
    </source>
</evidence>
<dbReference type="GO" id="GO:0000245">
    <property type="term" value="P:spliceosomal complex assembly"/>
    <property type="evidence" value="ECO:0007669"/>
    <property type="project" value="UniProtKB-UniRule"/>
</dbReference>
<reference evidence="11" key="1">
    <citation type="submission" date="2025-04" db="UniProtKB">
        <authorList>
            <consortium name="RefSeq"/>
        </authorList>
    </citation>
    <scope>IDENTIFICATION</scope>
    <source>
        <tissue evidence="11">Whole insect</tissue>
    </source>
</reference>
<comment type="subunit">
    <text evidence="7">Part of the core SMN complex.</text>
</comment>
<organism evidence="11">
    <name type="scientific">Diabrotica virgifera virgifera</name>
    <name type="common">western corn rootworm</name>
    <dbReference type="NCBI Taxonomy" id="50390"/>
    <lineage>
        <taxon>Eukaryota</taxon>
        <taxon>Metazoa</taxon>
        <taxon>Ecdysozoa</taxon>
        <taxon>Arthropoda</taxon>
        <taxon>Hexapoda</taxon>
        <taxon>Insecta</taxon>
        <taxon>Pterygota</taxon>
        <taxon>Neoptera</taxon>
        <taxon>Endopterygota</taxon>
        <taxon>Coleoptera</taxon>
        <taxon>Polyphaga</taxon>
        <taxon>Cucujiformia</taxon>
        <taxon>Chrysomeloidea</taxon>
        <taxon>Chrysomelidae</taxon>
        <taxon>Galerucinae</taxon>
        <taxon>Diabroticina</taxon>
        <taxon>Diabroticites</taxon>
        <taxon>Diabrotica</taxon>
    </lineage>
</organism>
<dbReference type="Proteomes" id="UP001652700">
    <property type="component" value="Unplaced"/>
</dbReference>
<feature type="region of interest" description="Disordered" evidence="8">
    <location>
        <begin position="1"/>
        <end position="23"/>
    </location>
</feature>
<dbReference type="InterPro" id="IPR017364">
    <property type="entry name" value="GEMIN2"/>
</dbReference>
<dbReference type="PIRSF" id="PIRSF038038">
    <property type="entry name" value="SMN_Gemin2"/>
    <property type="match status" value="1"/>
</dbReference>
<dbReference type="GO" id="GO:0005681">
    <property type="term" value="C:spliceosomal complex"/>
    <property type="evidence" value="ECO:0007669"/>
    <property type="project" value="UniProtKB-UniRule"/>
</dbReference>
<evidence type="ECO:0000256" key="1">
    <source>
        <dbReference type="ARBA" id="ARBA00004496"/>
    </source>
</evidence>
<dbReference type="InterPro" id="IPR035426">
    <property type="entry name" value="Gemin2/Brr1"/>
</dbReference>
<comment type="function">
    <text evidence="7">The SMN complex catalyzes the assembly of small nuclear ribonucleoproteins (snRNPs), the building blocks of the spliceosome, and thereby plays an important role in the splicing of cellular pre-mRNAs.</text>
</comment>
<dbReference type="PANTHER" id="PTHR12794">
    <property type="entry name" value="GEMIN2"/>
    <property type="match status" value="1"/>
</dbReference>
<name>A0A6P7HAX6_DIAVI</name>
<accession>A0A6P7HAX6</accession>
<evidence type="ECO:0000256" key="2">
    <source>
        <dbReference type="ARBA" id="ARBA00022490"/>
    </source>
</evidence>
<reference evidence="9" key="2">
    <citation type="submission" date="2025-05" db="UniProtKB">
        <authorList>
            <consortium name="EnsemblMetazoa"/>
        </authorList>
    </citation>
    <scope>IDENTIFICATION</scope>
</reference>
<dbReference type="GO" id="GO:0032797">
    <property type="term" value="C:SMN complex"/>
    <property type="evidence" value="ECO:0007669"/>
    <property type="project" value="UniProtKB-UniRule"/>
</dbReference>
<evidence type="ECO:0000256" key="6">
    <source>
        <dbReference type="ARBA" id="ARBA00047179"/>
    </source>
</evidence>
<evidence type="ECO:0000256" key="7">
    <source>
        <dbReference type="PIRNR" id="PIRNR038038"/>
    </source>
</evidence>
<dbReference type="FunCoup" id="A0A6P7HAX6">
    <property type="interactions" value="1166"/>
</dbReference>
<dbReference type="Pfam" id="PF04938">
    <property type="entry name" value="SIP1"/>
    <property type="match status" value="1"/>
</dbReference>
<dbReference type="OrthoDB" id="428895at2759"/>